<proteinExistence type="inferred from homology"/>
<evidence type="ECO:0000313" key="4">
    <source>
        <dbReference type="EMBL" id="MDT0557184.1"/>
    </source>
</evidence>
<dbReference type="Gene3D" id="2.60.120.260">
    <property type="entry name" value="Galactose-binding domain-like"/>
    <property type="match status" value="1"/>
</dbReference>
<organism evidence="4 5">
    <name type="scientific">Microcosmobacter mediterraneus</name>
    <dbReference type="NCBI Taxonomy" id="3075607"/>
    <lineage>
        <taxon>Bacteria</taxon>
        <taxon>Pseudomonadati</taxon>
        <taxon>Bacteroidota</taxon>
        <taxon>Flavobacteriia</taxon>
        <taxon>Flavobacteriales</taxon>
        <taxon>Flavobacteriaceae</taxon>
        <taxon>Microcosmobacter</taxon>
    </lineage>
</organism>
<evidence type="ECO:0000313" key="5">
    <source>
        <dbReference type="Proteomes" id="UP001259492"/>
    </source>
</evidence>
<dbReference type="InterPro" id="IPR013320">
    <property type="entry name" value="ConA-like_dom_sf"/>
</dbReference>
<evidence type="ECO:0000259" key="3">
    <source>
        <dbReference type="PROSITE" id="PS51762"/>
    </source>
</evidence>
<gene>
    <name evidence="4" type="ORF">RM697_00905</name>
</gene>
<dbReference type="EMBL" id="JAVRIA010000001">
    <property type="protein sequence ID" value="MDT0557184.1"/>
    <property type="molecule type" value="Genomic_DNA"/>
</dbReference>
<dbReference type="Pfam" id="PF18962">
    <property type="entry name" value="Por_Secre_tail"/>
    <property type="match status" value="1"/>
</dbReference>
<dbReference type="CDD" id="cd08023">
    <property type="entry name" value="GH16_laminarinase_like"/>
    <property type="match status" value="1"/>
</dbReference>
<dbReference type="InterPro" id="IPR050546">
    <property type="entry name" value="Glycosyl_Hydrlase_16"/>
</dbReference>
<dbReference type="PANTHER" id="PTHR10963:SF55">
    <property type="entry name" value="GLYCOSIDE HYDROLASE FAMILY 16 PROTEIN"/>
    <property type="match status" value="1"/>
</dbReference>
<keyword evidence="2" id="KW-0732">Signal</keyword>
<dbReference type="Proteomes" id="UP001259492">
    <property type="component" value="Unassembled WGS sequence"/>
</dbReference>
<dbReference type="PROSITE" id="PS51762">
    <property type="entry name" value="GH16_2"/>
    <property type="match status" value="1"/>
</dbReference>
<comment type="similarity">
    <text evidence="1">Belongs to the glycosyl hydrolase 16 family.</text>
</comment>
<feature type="domain" description="GH16" evidence="3">
    <location>
        <begin position="176"/>
        <end position="436"/>
    </location>
</feature>
<dbReference type="Pfam" id="PF00722">
    <property type="entry name" value="Glyco_hydro_16"/>
    <property type="match status" value="1"/>
</dbReference>
<name>A0ABU2YG72_9FLAO</name>
<dbReference type="InterPro" id="IPR026444">
    <property type="entry name" value="Secre_tail"/>
</dbReference>
<dbReference type="Gene3D" id="2.60.120.200">
    <property type="match status" value="1"/>
</dbReference>
<evidence type="ECO:0000256" key="2">
    <source>
        <dbReference type="ARBA" id="ARBA00022729"/>
    </source>
</evidence>
<protein>
    <submittedName>
        <fullName evidence="4">Family 16 glycosylhydrolase</fullName>
    </submittedName>
</protein>
<dbReference type="RefSeq" id="WP_311425955.1">
    <property type="nucleotide sequence ID" value="NZ_JAVRIA010000001.1"/>
</dbReference>
<sequence length="524" mass="59147">MACNTNAQNVLDDFEGSGGITTWYGDNCLVNTNRNNPYPQGINTSNKVLEYFDNGGQYANVRFDMSTNLDLITKNSFSIKIYVPSSDITGSQPNQVSLKLQDGSLAEPWITQTEIIKPIVLNQWQELTFDFENDPFMNLDGSSPAPLFRTDFNRVLIQVNGENNNDNVRAYIDDVSHYDTVIDDPIFDTLVWSDEFDGASLDASKWWRQTQLPPGGSWYNGEIQHYTNRDVNSSVNNGILSINAIKELGYTDQGYSKDYTSARLNSKFAFTYGKVEVRAKLPTGPGTWPAIWMLGKNINEDGAYWDNQGYDTTGWPACGEIDIMEHWGTNQNFIQSAMHTPSSFGNTDNKGGQVIPTVSNGFHVYSVEWTPEKMVFRVDGVKHYEYNPAIKNASTWPFDEEQYLLLNVAILPEIHSNFTSSAMDIDYVRVYQQSTLSNHENGLDRVSIYPNPVRNVLNLKLKNTSLAISNLSITDLNGRIVYENNTYNAIQNMRYNLSALQSGVYITQVSFSNGTKETHKFIKQ</sequence>
<dbReference type="InterPro" id="IPR000757">
    <property type="entry name" value="Beta-glucanase-like"/>
</dbReference>
<dbReference type="SUPFAM" id="SSF49899">
    <property type="entry name" value="Concanavalin A-like lectins/glucanases"/>
    <property type="match status" value="1"/>
</dbReference>
<accession>A0ABU2YG72</accession>
<dbReference type="PANTHER" id="PTHR10963">
    <property type="entry name" value="GLYCOSYL HYDROLASE-RELATED"/>
    <property type="match status" value="1"/>
</dbReference>
<reference evidence="4 5" key="1">
    <citation type="submission" date="2023-09" db="EMBL/GenBank/DDBJ databases">
        <authorList>
            <person name="Rey-Velasco X."/>
        </authorList>
    </citation>
    <scope>NUCLEOTIDE SEQUENCE [LARGE SCALE GENOMIC DNA]</scope>
    <source>
        <strain evidence="4 5">W332</strain>
    </source>
</reference>
<comment type="caution">
    <text evidence="4">The sequence shown here is derived from an EMBL/GenBank/DDBJ whole genome shotgun (WGS) entry which is preliminary data.</text>
</comment>
<keyword evidence="5" id="KW-1185">Reference proteome</keyword>
<evidence type="ECO:0000256" key="1">
    <source>
        <dbReference type="ARBA" id="ARBA00006865"/>
    </source>
</evidence>
<dbReference type="NCBIfam" id="TIGR04183">
    <property type="entry name" value="Por_Secre_tail"/>
    <property type="match status" value="1"/>
</dbReference>